<sequence>MVAFRRRMAESKLGDVCDAGLFGLKGAPGHFVKVWAMLDVIAPLRSQLFATNPSVGKFWITLVYEHLPLYCYHCGRFGHTAQNCTFPPPPGEEHYDPKLSTKESGYRINEISLAAIYGAPLQKSVWVNPATLGKRKGTGGQVREVRMEDKEAEGDSSRRVVLALLASEKAAGKRPEKQQGKLMESTMLGKGTNVDAIKGELRKPKPATVGDRASGNSNAKVKGVAAVEDRGKQGFGDQKAGGVPRDGKGKEVAQHNLGKSRVESKATAGGSGSMTMPRVVLKVRSETLKKDTREGKGIGEGREVVGPKESKKEGKMGYARTGGKKEGQAGDGPTKEGGSVGSGASQPVVIAAAGGGSKESEKHGDTEISVSLSSGKHIAFRMTAPSEEEMGDRKRSAEIVEDLAKDPTPVKKLCLDDPM</sequence>
<feature type="compositionally biased region" description="Basic and acidic residues" evidence="2">
    <location>
        <begin position="283"/>
        <end position="315"/>
    </location>
</feature>
<dbReference type="InterPro" id="IPR025836">
    <property type="entry name" value="Zn_knuckle_CX2CX4HX4C"/>
</dbReference>
<gene>
    <name evidence="4" type="ORF">LTRI10_LOCUS25379</name>
</gene>
<dbReference type="InterPro" id="IPR001878">
    <property type="entry name" value="Znf_CCHC"/>
</dbReference>
<feature type="region of interest" description="Disordered" evidence="2">
    <location>
        <begin position="198"/>
        <end position="373"/>
    </location>
</feature>
<dbReference type="EMBL" id="OZ034817">
    <property type="protein sequence ID" value="CAL1384148.1"/>
    <property type="molecule type" value="Genomic_DNA"/>
</dbReference>
<evidence type="ECO:0000259" key="3">
    <source>
        <dbReference type="PROSITE" id="PS50158"/>
    </source>
</evidence>
<dbReference type="AlphaFoldDB" id="A0AAV2EEN0"/>
<accession>A0AAV2EEN0</accession>
<keyword evidence="5" id="KW-1185">Reference proteome</keyword>
<evidence type="ECO:0000313" key="4">
    <source>
        <dbReference type="EMBL" id="CAL1384148.1"/>
    </source>
</evidence>
<dbReference type="PROSITE" id="PS50158">
    <property type="entry name" value="ZF_CCHC"/>
    <property type="match status" value="1"/>
</dbReference>
<evidence type="ECO:0000256" key="2">
    <source>
        <dbReference type="SAM" id="MobiDB-lite"/>
    </source>
</evidence>
<dbReference type="Proteomes" id="UP001497516">
    <property type="component" value="Chromosome 4"/>
</dbReference>
<keyword evidence="1" id="KW-0479">Metal-binding</keyword>
<proteinExistence type="predicted"/>
<reference evidence="4 5" key="1">
    <citation type="submission" date="2024-04" db="EMBL/GenBank/DDBJ databases">
        <authorList>
            <person name="Fracassetti M."/>
        </authorList>
    </citation>
    <scope>NUCLEOTIDE SEQUENCE [LARGE SCALE GENOMIC DNA]</scope>
</reference>
<protein>
    <recommendedName>
        <fullName evidence="3">CCHC-type domain-containing protein</fullName>
    </recommendedName>
</protein>
<dbReference type="GO" id="GO:0003676">
    <property type="term" value="F:nucleic acid binding"/>
    <property type="evidence" value="ECO:0007669"/>
    <property type="project" value="InterPro"/>
</dbReference>
<evidence type="ECO:0000313" key="5">
    <source>
        <dbReference type="Proteomes" id="UP001497516"/>
    </source>
</evidence>
<keyword evidence="1" id="KW-0862">Zinc</keyword>
<evidence type="ECO:0000256" key="1">
    <source>
        <dbReference type="PROSITE-ProRule" id="PRU00047"/>
    </source>
</evidence>
<dbReference type="Pfam" id="PF14392">
    <property type="entry name" value="zf-CCHC_4"/>
    <property type="match status" value="1"/>
</dbReference>
<keyword evidence="1" id="KW-0863">Zinc-finger</keyword>
<organism evidence="4 5">
    <name type="scientific">Linum trigynum</name>
    <dbReference type="NCBI Taxonomy" id="586398"/>
    <lineage>
        <taxon>Eukaryota</taxon>
        <taxon>Viridiplantae</taxon>
        <taxon>Streptophyta</taxon>
        <taxon>Embryophyta</taxon>
        <taxon>Tracheophyta</taxon>
        <taxon>Spermatophyta</taxon>
        <taxon>Magnoliopsida</taxon>
        <taxon>eudicotyledons</taxon>
        <taxon>Gunneridae</taxon>
        <taxon>Pentapetalae</taxon>
        <taxon>rosids</taxon>
        <taxon>fabids</taxon>
        <taxon>Malpighiales</taxon>
        <taxon>Linaceae</taxon>
        <taxon>Linum</taxon>
    </lineage>
</organism>
<feature type="domain" description="CCHC-type" evidence="3">
    <location>
        <begin position="71"/>
        <end position="84"/>
    </location>
</feature>
<dbReference type="GO" id="GO:0008270">
    <property type="term" value="F:zinc ion binding"/>
    <property type="evidence" value="ECO:0007669"/>
    <property type="project" value="UniProtKB-KW"/>
</dbReference>
<name>A0AAV2EEN0_9ROSI</name>